<comment type="caution">
    <text evidence="1">The sequence shown here is derived from an EMBL/GenBank/DDBJ whole genome shotgun (WGS) entry which is preliminary data.</text>
</comment>
<evidence type="ECO:0000313" key="1">
    <source>
        <dbReference type="EMBL" id="KCZ57505.1"/>
    </source>
</evidence>
<accession>A0A062UN00</accession>
<organism evidence="1 2">
    <name type="scientific">Hyphomonas chukchiensis</name>
    <dbReference type="NCBI Taxonomy" id="1280947"/>
    <lineage>
        <taxon>Bacteria</taxon>
        <taxon>Pseudomonadati</taxon>
        <taxon>Pseudomonadota</taxon>
        <taxon>Alphaproteobacteria</taxon>
        <taxon>Hyphomonadales</taxon>
        <taxon>Hyphomonadaceae</taxon>
        <taxon>Hyphomonas</taxon>
    </lineage>
</organism>
<dbReference type="EMBL" id="AWFG01000030">
    <property type="protein sequence ID" value="KCZ57505.1"/>
    <property type="molecule type" value="Genomic_DNA"/>
</dbReference>
<evidence type="ECO:0000313" key="2">
    <source>
        <dbReference type="Proteomes" id="UP000027190"/>
    </source>
</evidence>
<proteinExistence type="predicted"/>
<keyword evidence="2" id="KW-1185">Reference proteome</keyword>
<gene>
    <name evidence="1" type="ORF">HY30_04860</name>
</gene>
<sequence>MIAMMLSGTQTGRCILSCLRRSIFLKSPENAYAGPGQAEFGEEQV</sequence>
<reference evidence="1 2" key="1">
    <citation type="journal article" date="2014" name="Antonie Van Leeuwenhoek">
        <title>Hyphomonas beringensis sp. nov. and Hyphomonas chukchiensis sp. nov., isolated from surface seawater of the Bering Sea and Chukchi Sea.</title>
        <authorList>
            <person name="Li C."/>
            <person name="Lai Q."/>
            <person name="Li G."/>
            <person name="Dong C."/>
            <person name="Wang J."/>
            <person name="Liao Y."/>
            <person name="Shao Z."/>
        </authorList>
    </citation>
    <scope>NUCLEOTIDE SEQUENCE [LARGE SCALE GENOMIC DNA]</scope>
    <source>
        <strain evidence="1 2">BH-BN04-4</strain>
    </source>
</reference>
<dbReference type="AlphaFoldDB" id="A0A062UN00"/>
<name>A0A062UN00_9PROT</name>
<protein>
    <submittedName>
        <fullName evidence="1">Uncharacterized protein</fullName>
    </submittedName>
</protein>
<dbReference type="Proteomes" id="UP000027190">
    <property type="component" value="Unassembled WGS sequence"/>
</dbReference>
<dbReference type="PATRIC" id="fig|1280947.3.peg.2156"/>
<dbReference type="STRING" id="1280947.HY30_04860"/>